<feature type="region of interest" description="Disordered" evidence="5">
    <location>
        <begin position="413"/>
        <end position="433"/>
    </location>
</feature>
<evidence type="ECO:0000256" key="3">
    <source>
        <dbReference type="ARBA" id="ARBA00022989"/>
    </source>
</evidence>
<keyword evidence="8" id="KW-1185">Reference proteome</keyword>
<evidence type="ECO:0000256" key="2">
    <source>
        <dbReference type="ARBA" id="ARBA00022692"/>
    </source>
</evidence>
<feature type="transmembrane region" description="Helical" evidence="6">
    <location>
        <begin position="442"/>
        <end position="463"/>
    </location>
</feature>
<dbReference type="AlphaFoldDB" id="A0AAN7HP11"/>
<evidence type="ECO:0000313" key="8">
    <source>
        <dbReference type="Proteomes" id="UP001303647"/>
    </source>
</evidence>
<gene>
    <name evidence="7" type="ORF">C7999DRAFT_41002</name>
</gene>
<reference evidence="7" key="1">
    <citation type="journal article" date="2023" name="Mol. Phylogenet. Evol.">
        <title>Genome-scale phylogeny and comparative genomics of the fungal order Sordariales.</title>
        <authorList>
            <person name="Hensen N."/>
            <person name="Bonometti L."/>
            <person name="Westerberg I."/>
            <person name="Brannstrom I.O."/>
            <person name="Guillou S."/>
            <person name="Cros-Aarteil S."/>
            <person name="Calhoun S."/>
            <person name="Haridas S."/>
            <person name="Kuo A."/>
            <person name="Mondo S."/>
            <person name="Pangilinan J."/>
            <person name="Riley R."/>
            <person name="LaButti K."/>
            <person name="Andreopoulos B."/>
            <person name="Lipzen A."/>
            <person name="Chen C."/>
            <person name="Yan M."/>
            <person name="Daum C."/>
            <person name="Ng V."/>
            <person name="Clum A."/>
            <person name="Steindorff A."/>
            <person name="Ohm R.A."/>
            <person name="Martin F."/>
            <person name="Silar P."/>
            <person name="Natvig D.O."/>
            <person name="Lalanne C."/>
            <person name="Gautier V."/>
            <person name="Ament-Velasquez S.L."/>
            <person name="Kruys A."/>
            <person name="Hutchinson M.I."/>
            <person name="Powell A.J."/>
            <person name="Barry K."/>
            <person name="Miller A.N."/>
            <person name="Grigoriev I.V."/>
            <person name="Debuchy R."/>
            <person name="Gladieux P."/>
            <person name="Hiltunen Thoren M."/>
            <person name="Johannesson H."/>
        </authorList>
    </citation>
    <scope>NUCLEOTIDE SEQUENCE</scope>
    <source>
        <strain evidence="7">CBS 359.72</strain>
    </source>
</reference>
<accession>A0AAN7HP11</accession>
<evidence type="ECO:0000256" key="4">
    <source>
        <dbReference type="ARBA" id="ARBA00023136"/>
    </source>
</evidence>
<evidence type="ECO:0000256" key="1">
    <source>
        <dbReference type="ARBA" id="ARBA00004141"/>
    </source>
</evidence>
<evidence type="ECO:0000313" key="7">
    <source>
        <dbReference type="EMBL" id="KAK4247775.1"/>
    </source>
</evidence>
<sequence length="509" mass="58463">MDDYMFRSYVTEFKYVHEETSYLEIFNYSDPSFNTCEEHRFRSDELPDEFGNFLHRRGAFAPPKLRPGVELVSGVRLILQQNAQHPETFTPTYLSLTHQAYEDMIRTLHLPFRAIEGSSVVGPFFWSAFDQDDDDPHLQIIFRKSDVRKKGKTRGWELMLSHSFRTHITTGYAKGTPSSDIVESIKHLRACAAQAMHPLLLPVIVLSHDLSMKNDQKQRQARQWLRDLETAVSMRQEVLEEESKYIKGPMIDLDQINMDLVECHSQVLWKRPQAYQEIILAIRQAMDRFWNKAGDDPAYGGKGGVVDKVHRSMLARLDFYQAKLKGIENYAHITLERLTIQRAALYNIIAQKESKLGLQMAGEQRRLAHAAKRDSTSMKILSLLGAIFLPATYLASIFGMTFFNFVPDGGDGGPNDSSSSSSSQNSSSSNNSTPWNPVSPMLWIYFAITVPLTLVVVICWRLWDRRRERRYAAEDADIEEGIEKMEAQIMATMRKRTMSKMRTWEVGKQ</sequence>
<dbReference type="EMBL" id="MU857648">
    <property type="protein sequence ID" value="KAK4247775.1"/>
    <property type="molecule type" value="Genomic_DNA"/>
</dbReference>
<comment type="caution">
    <text evidence="7">The sequence shown here is derived from an EMBL/GenBank/DDBJ whole genome shotgun (WGS) entry which is preliminary data.</text>
</comment>
<name>A0AAN7HP11_9PEZI</name>
<feature type="compositionally biased region" description="Low complexity" evidence="5">
    <location>
        <begin position="417"/>
        <end position="432"/>
    </location>
</feature>
<evidence type="ECO:0000256" key="6">
    <source>
        <dbReference type="SAM" id="Phobius"/>
    </source>
</evidence>
<dbReference type="Proteomes" id="UP001303647">
    <property type="component" value="Unassembled WGS sequence"/>
</dbReference>
<dbReference type="InterPro" id="IPR045863">
    <property type="entry name" value="CorA_TM1_TM2"/>
</dbReference>
<keyword evidence="3 6" id="KW-1133">Transmembrane helix</keyword>
<organism evidence="7 8">
    <name type="scientific">Corynascus novoguineensis</name>
    <dbReference type="NCBI Taxonomy" id="1126955"/>
    <lineage>
        <taxon>Eukaryota</taxon>
        <taxon>Fungi</taxon>
        <taxon>Dikarya</taxon>
        <taxon>Ascomycota</taxon>
        <taxon>Pezizomycotina</taxon>
        <taxon>Sordariomycetes</taxon>
        <taxon>Sordariomycetidae</taxon>
        <taxon>Sordariales</taxon>
        <taxon>Chaetomiaceae</taxon>
        <taxon>Corynascus</taxon>
    </lineage>
</organism>
<evidence type="ECO:0000256" key="5">
    <source>
        <dbReference type="SAM" id="MobiDB-lite"/>
    </source>
</evidence>
<protein>
    <submittedName>
        <fullName evidence="7">Uncharacterized protein</fullName>
    </submittedName>
</protein>
<feature type="transmembrane region" description="Helical" evidence="6">
    <location>
        <begin position="380"/>
        <end position="406"/>
    </location>
</feature>
<proteinExistence type="predicted"/>
<comment type="subcellular location">
    <subcellularLocation>
        <location evidence="1">Membrane</location>
        <topology evidence="1">Multi-pass membrane protein</topology>
    </subcellularLocation>
</comment>
<dbReference type="SUPFAM" id="SSF144083">
    <property type="entry name" value="Magnesium transport protein CorA, transmembrane region"/>
    <property type="match status" value="1"/>
</dbReference>
<keyword evidence="2 6" id="KW-0812">Transmembrane</keyword>
<dbReference type="GO" id="GO:0016020">
    <property type="term" value="C:membrane"/>
    <property type="evidence" value="ECO:0007669"/>
    <property type="project" value="UniProtKB-SubCell"/>
</dbReference>
<dbReference type="Gene3D" id="1.20.58.340">
    <property type="entry name" value="Magnesium transport protein CorA, transmembrane region"/>
    <property type="match status" value="1"/>
</dbReference>
<keyword evidence="4 6" id="KW-0472">Membrane</keyword>
<reference evidence="7" key="2">
    <citation type="submission" date="2023-05" db="EMBL/GenBank/DDBJ databases">
        <authorList>
            <consortium name="Lawrence Berkeley National Laboratory"/>
            <person name="Steindorff A."/>
            <person name="Hensen N."/>
            <person name="Bonometti L."/>
            <person name="Westerberg I."/>
            <person name="Brannstrom I.O."/>
            <person name="Guillou S."/>
            <person name="Cros-Aarteil S."/>
            <person name="Calhoun S."/>
            <person name="Haridas S."/>
            <person name="Kuo A."/>
            <person name="Mondo S."/>
            <person name="Pangilinan J."/>
            <person name="Riley R."/>
            <person name="Labutti K."/>
            <person name="Andreopoulos B."/>
            <person name="Lipzen A."/>
            <person name="Chen C."/>
            <person name="Yanf M."/>
            <person name="Daum C."/>
            <person name="Ng V."/>
            <person name="Clum A."/>
            <person name="Ohm R."/>
            <person name="Martin F."/>
            <person name="Silar P."/>
            <person name="Natvig D."/>
            <person name="Lalanne C."/>
            <person name="Gautier V."/>
            <person name="Ament-Velasquez S.L."/>
            <person name="Kruys A."/>
            <person name="Hutchinson M.I."/>
            <person name="Powell A.J."/>
            <person name="Barry K."/>
            <person name="Miller A.N."/>
            <person name="Grigoriev I.V."/>
            <person name="Debuchy R."/>
            <person name="Gladieux P."/>
            <person name="Thoren M.H."/>
            <person name="Johannesson H."/>
        </authorList>
    </citation>
    <scope>NUCLEOTIDE SEQUENCE</scope>
    <source>
        <strain evidence="7">CBS 359.72</strain>
    </source>
</reference>